<evidence type="ECO:0000313" key="11">
    <source>
        <dbReference type="EMBL" id="NOU66216.1"/>
    </source>
</evidence>
<organism evidence="11 12">
    <name type="scientific">Paenibacillus plantarum</name>
    <dbReference type="NCBI Taxonomy" id="2654975"/>
    <lineage>
        <taxon>Bacteria</taxon>
        <taxon>Bacillati</taxon>
        <taxon>Bacillota</taxon>
        <taxon>Bacilli</taxon>
        <taxon>Bacillales</taxon>
        <taxon>Paenibacillaceae</taxon>
        <taxon>Paenibacillus</taxon>
    </lineage>
</organism>
<keyword evidence="5 9" id="KW-1133">Transmembrane helix</keyword>
<comment type="function">
    <text evidence="9">Part of the twin-arginine translocation (Tat) system that transports large folded proteins containing a characteristic twin-arginine motif in their signal peptide across membranes. TatA could form the protein-conducting channel of the Tat system.</text>
</comment>
<comment type="subunit">
    <text evidence="9">Forms a complex with TatC.</text>
</comment>
<protein>
    <recommendedName>
        <fullName evidence="9">Sec-independent protein translocase protein TatA</fullName>
    </recommendedName>
</protein>
<dbReference type="RefSeq" id="WP_171632518.1">
    <property type="nucleotide sequence ID" value="NZ_WHNY01000060.1"/>
</dbReference>
<evidence type="ECO:0000256" key="4">
    <source>
        <dbReference type="ARBA" id="ARBA00022927"/>
    </source>
</evidence>
<comment type="function">
    <text evidence="8">Part of the twin-arginine translocation (Tat) system that transports large folded proteins containing a characteristic twin-arginine motif in their signal peptide across the thylakoid membrane. Involved in delta pH-dependent protein transport required for chloroplast development, especially thylakoid membrane formation. TATC and TATB mediate precursor recognition, whereas TATA facilitates translocation.</text>
</comment>
<evidence type="ECO:0000256" key="3">
    <source>
        <dbReference type="ARBA" id="ARBA00022692"/>
    </source>
</evidence>
<evidence type="ECO:0000313" key="12">
    <source>
        <dbReference type="Proteomes" id="UP000653578"/>
    </source>
</evidence>
<evidence type="ECO:0000256" key="9">
    <source>
        <dbReference type="HAMAP-Rule" id="MF_00236"/>
    </source>
</evidence>
<feature type="compositionally biased region" description="Low complexity" evidence="10">
    <location>
        <begin position="140"/>
        <end position="171"/>
    </location>
</feature>
<keyword evidence="2 9" id="KW-0813">Transport</keyword>
<dbReference type="InterPro" id="IPR003369">
    <property type="entry name" value="TatA/B/E"/>
</dbReference>
<evidence type="ECO:0000256" key="7">
    <source>
        <dbReference type="ARBA" id="ARBA00023136"/>
    </source>
</evidence>
<keyword evidence="9" id="KW-1003">Cell membrane</keyword>
<keyword evidence="7 9" id="KW-0472">Membrane</keyword>
<feature type="region of interest" description="Disordered" evidence="10">
    <location>
        <begin position="140"/>
        <end position="182"/>
    </location>
</feature>
<dbReference type="Pfam" id="PF02416">
    <property type="entry name" value="TatA_B_E"/>
    <property type="match status" value="1"/>
</dbReference>
<dbReference type="PANTHER" id="PTHR33162:SF1">
    <property type="entry name" value="SEC-INDEPENDENT PROTEIN TRANSLOCASE PROTEIN TATA, CHLOROPLASTIC"/>
    <property type="match status" value="1"/>
</dbReference>
<dbReference type="HAMAP" id="MF_00236">
    <property type="entry name" value="TatA_E"/>
    <property type="match status" value="1"/>
</dbReference>
<keyword evidence="4 9" id="KW-0653">Protein transport</keyword>
<dbReference type="PANTHER" id="PTHR33162">
    <property type="entry name" value="SEC-INDEPENDENT PROTEIN TRANSLOCASE PROTEIN TATA, CHLOROPLASTIC"/>
    <property type="match status" value="1"/>
</dbReference>
<comment type="caution">
    <text evidence="11">The sequence shown here is derived from an EMBL/GenBank/DDBJ whole genome shotgun (WGS) entry which is preliminary data.</text>
</comment>
<accession>A0ABX1XDG1</accession>
<evidence type="ECO:0000256" key="2">
    <source>
        <dbReference type="ARBA" id="ARBA00022448"/>
    </source>
</evidence>
<keyword evidence="12" id="KW-1185">Reference proteome</keyword>
<evidence type="ECO:0000256" key="5">
    <source>
        <dbReference type="ARBA" id="ARBA00022989"/>
    </source>
</evidence>
<feature type="transmembrane region" description="Helical" evidence="9">
    <location>
        <begin position="6"/>
        <end position="23"/>
    </location>
</feature>
<evidence type="ECO:0000256" key="8">
    <source>
        <dbReference type="ARBA" id="ARBA00025340"/>
    </source>
</evidence>
<evidence type="ECO:0000256" key="10">
    <source>
        <dbReference type="SAM" id="MobiDB-lite"/>
    </source>
</evidence>
<dbReference type="Proteomes" id="UP000653578">
    <property type="component" value="Unassembled WGS sequence"/>
</dbReference>
<evidence type="ECO:0000256" key="1">
    <source>
        <dbReference type="ARBA" id="ARBA00004167"/>
    </source>
</evidence>
<name>A0ABX1XDG1_9BACL</name>
<dbReference type="EMBL" id="WHNY01000060">
    <property type="protein sequence ID" value="NOU66216.1"/>
    <property type="molecule type" value="Genomic_DNA"/>
</dbReference>
<feature type="compositionally biased region" description="Polar residues" evidence="10">
    <location>
        <begin position="172"/>
        <end position="182"/>
    </location>
</feature>
<gene>
    <name evidence="9 11" type="primary">tatA</name>
    <name evidence="11" type="ORF">GC096_19435</name>
</gene>
<reference evidence="11 12" key="1">
    <citation type="submission" date="2019-10" db="EMBL/GenBank/DDBJ databases">
        <title>Description of Paenibacillus humi sp. nov.</title>
        <authorList>
            <person name="Carlier A."/>
            <person name="Qi S."/>
        </authorList>
    </citation>
    <scope>NUCLEOTIDE SEQUENCE [LARGE SCALE GENOMIC DNA]</scope>
    <source>
        <strain evidence="11 12">LMG 31461</strain>
    </source>
</reference>
<proteinExistence type="inferred from homology"/>
<sequence>MFQNIGFTELLLIAVVALVIFGPQKLPEIGRMLGKTLRDFKQATNELMSDEPKAPLASKTPVVPDPVTPVEVASVVAIDKEAIDSIEPLPQGSIKAQIMAEPAASSEVKPAVTFVTKKSSEVVHVIGTPAEAAEAISLPISSSSVSQADSDVLSSAPAQASAPTPAPAQQSGNTGNSRRLPD</sequence>
<keyword evidence="3 9" id="KW-0812">Transmembrane</keyword>
<dbReference type="NCBIfam" id="TIGR01411">
    <property type="entry name" value="tatAE"/>
    <property type="match status" value="1"/>
</dbReference>
<dbReference type="PRINTS" id="PR01506">
    <property type="entry name" value="TATBPROTEIN"/>
</dbReference>
<dbReference type="Gene3D" id="1.20.5.3310">
    <property type="match status" value="1"/>
</dbReference>
<comment type="similarity">
    <text evidence="9">Belongs to the TatA/E family.</text>
</comment>
<evidence type="ECO:0000256" key="6">
    <source>
        <dbReference type="ARBA" id="ARBA00023010"/>
    </source>
</evidence>
<dbReference type="NCBIfam" id="NF011430">
    <property type="entry name" value="PRK14861.1"/>
    <property type="match status" value="1"/>
</dbReference>
<keyword evidence="6 9" id="KW-0811">Translocation</keyword>
<comment type="subcellular location">
    <subcellularLocation>
        <location evidence="9">Cell membrane</location>
        <topology evidence="9">Single-pass membrane protein</topology>
    </subcellularLocation>
    <subcellularLocation>
        <location evidence="1">Membrane</location>
        <topology evidence="1">Single-pass membrane protein</topology>
    </subcellularLocation>
</comment>
<dbReference type="InterPro" id="IPR006312">
    <property type="entry name" value="TatA/E"/>
</dbReference>